<dbReference type="Pfam" id="PF00156">
    <property type="entry name" value="Pribosyltran"/>
    <property type="match status" value="1"/>
</dbReference>
<sequence>MSGPRAFANRDEGGRVLGTLLREETWAEPVVLGLARGGVPVAAGVATALRAPLGVAVARKIGAPGHPEFGVGAVTANGPPIYDSGSVSALGLTEAQLTEASERERAEARRRVERYQRGLPALPVEGRDVILVDDGLATGVTATAALRALRAEGPRRLVLAAPVCAAQAVDGLRGEADELVCVSRPHDFRAVGQWYADFGQTSDDEVISLLGRD</sequence>
<dbReference type="Gene3D" id="3.40.50.2020">
    <property type="match status" value="1"/>
</dbReference>
<dbReference type="KEGG" id="pmad:BAY61_20175"/>
<dbReference type="EMBL" id="FMZE01000009">
    <property type="protein sequence ID" value="SDD47943.1"/>
    <property type="molecule type" value="Genomic_DNA"/>
</dbReference>
<organism evidence="1 2">
    <name type="scientific">Prauserella marina</name>
    <dbReference type="NCBI Taxonomy" id="530584"/>
    <lineage>
        <taxon>Bacteria</taxon>
        <taxon>Bacillati</taxon>
        <taxon>Actinomycetota</taxon>
        <taxon>Actinomycetes</taxon>
        <taxon>Pseudonocardiales</taxon>
        <taxon>Pseudonocardiaceae</taxon>
        <taxon>Prauserella</taxon>
    </lineage>
</organism>
<keyword evidence="1" id="KW-0808">Transferase</keyword>
<dbReference type="Proteomes" id="UP000199494">
    <property type="component" value="Unassembled WGS sequence"/>
</dbReference>
<dbReference type="GO" id="GO:0016757">
    <property type="term" value="F:glycosyltransferase activity"/>
    <property type="evidence" value="ECO:0007669"/>
    <property type="project" value="UniProtKB-KW"/>
</dbReference>
<protein>
    <submittedName>
        <fullName evidence="1">Predicted phosphoribosyltransferase</fullName>
    </submittedName>
</protein>
<dbReference type="AlphaFoldDB" id="A0A222VSL0"/>
<dbReference type="CDD" id="cd06223">
    <property type="entry name" value="PRTases_typeI"/>
    <property type="match status" value="1"/>
</dbReference>
<evidence type="ECO:0000313" key="2">
    <source>
        <dbReference type="Proteomes" id="UP000199494"/>
    </source>
</evidence>
<evidence type="ECO:0000313" key="1">
    <source>
        <dbReference type="EMBL" id="SDD47943.1"/>
    </source>
</evidence>
<dbReference type="OrthoDB" id="9810066at2"/>
<accession>A0A222VSL0</accession>
<dbReference type="Gene3D" id="3.30.1310.20">
    <property type="entry name" value="PRTase-like"/>
    <property type="match status" value="1"/>
</dbReference>
<name>A0A222VSL0_9PSEU</name>
<gene>
    <name evidence="1" type="ORF">SAMN05421630_10912</name>
</gene>
<proteinExistence type="predicted"/>
<dbReference type="STRING" id="530584.SAMN05421630_10912"/>
<dbReference type="SUPFAM" id="SSF53271">
    <property type="entry name" value="PRTase-like"/>
    <property type="match status" value="1"/>
</dbReference>
<keyword evidence="1" id="KW-0328">Glycosyltransferase</keyword>
<dbReference type="InterPro" id="IPR000836">
    <property type="entry name" value="PRTase_dom"/>
</dbReference>
<dbReference type="RefSeq" id="WP_091808028.1">
    <property type="nucleotide sequence ID" value="NZ_CP016353.1"/>
</dbReference>
<dbReference type="InterPro" id="IPR029057">
    <property type="entry name" value="PRTase-like"/>
</dbReference>
<reference evidence="1 2" key="1">
    <citation type="submission" date="2016-10" db="EMBL/GenBank/DDBJ databases">
        <authorList>
            <person name="de Groot N.N."/>
        </authorList>
    </citation>
    <scope>NUCLEOTIDE SEQUENCE [LARGE SCALE GENOMIC DNA]</scope>
    <source>
        <strain evidence="1 2">CGMCC 4.5506</strain>
    </source>
</reference>
<keyword evidence="2" id="KW-1185">Reference proteome</keyword>